<feature type="non-terminal residue" evidence="1">
    <location>
        <position position="1"/>
    </location>
</feature>
<evidence type="ECO:0000313" key="2">
    <source>
        <dbReference type="Proteomes" id="UP000054279"/>
    </source>
</evidence>
<proteinExistence type="predicted"/>
<dbReference type="Proteomes" id="UP000054279">
    <property type="component" value="Unassembled WGS sequence"/>
</dbReference>
<gene>
    <name evidence="1" type="ORF">M422DRAFT_100412</name>
</gene>
<accession>A0A0C9U1T2</accession>
<dbReference type="AlphaFoldDB" id="A0A0C9U1T2"/>
<dbReference type="EMBL" id="KN837175">
    <property type="protein sequence ID" value="KIJ36768.1"/>
    <property type="molecule type" value="Genomic_DNA"/>
</dbReference>
<keyword evidence="2" id="KW-1185">Reference proteome</keyword>
<reference evidence="1 2" key="1">
    <citation type="submission" date="2014-06" db="EMBL/GenBank/DDBJ databases">
        <title>Evolutionary Origins and Diversification of the Mycorrhizal Mutualists.</title>
        <authorList>
            <consortium name="DOE Joint Genome Institute"/>
            <consortium name="Mycorrhizal Genomics Consortium"/>
            <person name="Kohler A."/>
            <person name="Kuo A."/>
            <person name="Nagy L.G."/>
            <person name="Floudas D."/>
            <person name="Copeland A."/>
            <person name="Barry K.W."/>
            <person name="Cichocki N."/>
            <person name="Veneault-Fourrey C."/>
            <person name="LaButti K."/>
            <person name="Lindquist E.A."/>
            <person name="Lipzen A."/>
            <person name="Lundell T."/>
            <person name="Morin E."/>
            <person name="Murat C."/>
            <person name="Riley R."/>
            <person name="Ohm R."/>
            <person name="Sun H."/>
            <person name="Tunlid A."/>
            <person name="Henrissat B."/>
            <person name="Grigoriev I.V."/>
            <person name="Hibbett D.S."/>
            <person name="Martin F."/>
        </authorList>
    </citation>
    <scope>NUCLEOTIDE SEQUENCE [LARGE SCALE GENOMIC DNA]</scope>
    <source>
        <strain evidence="1 2">SS14</strain>
    </source>
</reference>
<dbReference type="HOGENOM" id="CLU_083660_2_1_1"/>
<evidence type="ECO:0000313" key="1">
    <source>
        <dbReference type="EMBL" id="KIJ36768.1"/>
    </source>
</evidence>
<protein>
    <submittedName>
        <fullName evidence="1">Uncharacterized protein</fullName>
    </submittedName>
</protein>
<organism evidence="1 2">
    <name type="scientific">Sphaerobolus stellatus (strain SS14)</name>
    <dbReference type="NCBI Taxonomy" id="990650"/>
    <lineage>
        <taxon>Eukaryota</taxon>
        <taxon>Fungi</taxon>
        <taxon>Dikarya</taxon>
        <taxon>Basidiomycota</taxon>
        <taxon>Agaricomycotina</taxon>
        <taxon>Agaricomycetes</taxon>
        <taxon>Phallomycetidae</taxon>
        <taxon>Geastrales</taxon>
        <taxon>Sphaerobolaceae</taxon>
        <taxon>Sphaerobolus</taxon>
    </lineage>
</organism>
<feature type="non-terminal residue" evidence="1">
    <location>
        <position position="103"/>
    </location>
</feature>
<dbReference type="OrthoDB" id="2973648at2759"/>
<name>A0A0C9U1T2_SPHS4</name>
<sequence>DAFVPPIIEPNTDTVWYVGETANVLDYNRDTTDTPDQISNGAAIELRNTNIYVYAPRILAENFDLYEGYQPVLVPDDGSITTRNDWQIVLFGDSSNVSDDFSI</sequence>